<keyword evidence="2" id="KW-0547">Nucleotide-binding</keyword>
<dbReference type="InterPro" id="IPR038475">
    <property type="entry name" value="RecG_C_sf"/>
</dbReference>
<dbReference type="EMBL" id="FOJY01000018">
    <property type="protein sequence ID" value="SFB30235.1"/>
    <property type="molecule type" value="Genomic_DNA"/>
</dbReference>
<dbReference type="Proteomes" id="UP000198838">
    <property type="component" value="Unassembled WGS sequence"/>
</dbReference>
<keyword evidence="3" id="KW-1185">Reference proteome</keyword>
<evidence type="ECO:0000313" key="3">
    <source>
        <dbReference type="Proteomes" id="UP000198838"/>
    </source>
</evidence>
<keyword evidence="2" id="KW-0347">Helicase</keyword>
<gene>
    <name evidence="2" type="ORF">SAMN05216249_11849</name>
</gene>
<dbReference type="Gene3D" id="1.10.10.10">
    <property type="entry name" value="Winged helix-like DNA-binding domain superfamily/Winged helix DNA-binding domain"/>
    <property type="match status" value="1"/>
</dbReference>
<dbReference type="AlphaFoldDB" id="A0A1I0ZWV7"/>
<feature type="domain" description="Schlafen AlbA-2" evidence="1">
    <location>
        <begin position="3"/>
        <end position="108"/>
    </location>
</feature>
<evidence type="ECO:0000313" key="2">
    <source>
        <dbReference type="EMBL" id="SFB30235.1"/>
    </source>
</evidence>
<dbReference type="PANTHER" id="PTHR30595">
    <property type="entry name" value="GLPR-RELATED TRANSCRIPTIONAL REPRESSOR"/>
    <property type="match status" value="1"/>
</dbReference>
<dbReference type="RefSeq" id="WP_092873886.1">
    <property type="nucleotide sequence ID" value="NZ_FOJY01000018.1"/>
</dbReference>
<dbReference type="GO" id="GO:0004386">
    <property type="term" value="F:helicase activity"/>
    <property type="evidence" value="ECO:0007669"/>
    <property type="project" value="UniProtKB-KW"/>
</dbReference>
<dbReference type="Pfam" id="PF13749">
    <property type="entry name" value="HATPase_c_4"/>
    <property type="match status" value="1"/>
</dbReference>
<sequence length="417" mass="47427">MKETRILEYKSEVTNSFLKTVSAFSNFGTGKILFGIADDGTVIGIDDPDQKCLEIENKINDSISPKPDYALSINRLNNVITLDINEGRYKPYLYKGKAYRRSDTASVEVDQIELKRLTLEGNNIYFESLANEDKNMTFDELEKSLIDKLGITGVNDDTLRTLGFYTKEGRLNNAASLLADKNNFSGIDVARFGKSIDEILDRESFIHMSIITQYDKALTMYRRYYQYEQIKGADRVLIERVPEKAFREAVANALVHRTWDINANIRISMYEDKIEISSPGGLPSGISEDEYLHGNIFTLRNPVLGNIFFRLHYIEMFGTGIKRIVDAYKDCQIKPRFEIKDNSITVTLPALSATISVTSDENKLLELLTSEMRYSSSEIAEKLNWSKDKTVRNLNNLLDAGYVIKYGTGRGTKYSKK</sequence>
<dbReference type="SUPFAM" id="SSF46785">
    <property type="entry name" value="Winged helix' DNA-binding domain"/>
    <property type="match status" value="1"/>
</dbReference>
<dbReference type="Gene3D" id="3.30.565.60">
    <property type="match status" value="1"/>
</dbReference>
<organism evidence="2 3">
    <name type="scientific">Acetitomaculum ruminis DSM 5522</name>
    <dbReference type="NCBI Taxonomy" id="1120918"/>
    <lineage>
        <taxon>Bacteria</taxon>
        <taxon>Bacillati</taxon>
        <taxon>Bacillota</taxon>
        <taxon>Clostridia</taxon>
        <taxon>Lachnospirales</taxon>
        <taxon>Lachnospiraceae</taxon>
        <taxon>Acetitomaculum</taxon>
    </lineage>
</organism>
<dbReference type="Pfam" id="PF04326">
    <property type="entry name" value="SLFN_AlbA_2"/>
    <property type="match status" value="1"/>
</dbReference>
<dbReference type="InterPro" id="IPR038461">
    <property type="entry name" value="Schlafen_AlbA_2_dom_sf"/>
</dbReference>
<dbReference type="InterPro" id="IPR007421">
    <property type="entry name" value="Schlafen_AlbA_2_dom"/>
</dbReference>
<dbReference type="Gene3D" id="3.30.950.30">
    <property type="entry name" value="Schlafen, AAA domain"/>
    <property type="match status" value="1"/>
</dbReference>
<evidence type="ECO:0000259" key="1">
    <source>
        <dbReference type="Pfam" id="PF04326"/>
    </source>
</evidence>
<keyword evidence="2" id="KW-0067">ATP-binding</keyword>
<name>A0A1I0ZWV7_9FIRM</name>
<accession>A0A1I0ZWV7</accession>
<dbReference type="InterPro" id="IPR036390">
    <property type="entry name" value="WH_DNA-bd_sf"/>
</dbReference>
<proteinExistence type="predicted"/>
<dbReference type="PANTHER" id="PTHR30595:SF6">
    <property type="entry name" value="SCHLAFEN ALBA-2 DOMAIN-CONTAINING PROTEIN"/>
    <property type="match status" value="1"/>
</dbReference>
<dbReference type="InterPro" id="IPR036388">
    <property type="entry name" value="WH-like_DNA-bd_sf"/>
</dbReference>
<keyword evidence="2" id="KW-0378">Hydrolase</keyword>
<reference evidence="2 3" key="1">
    <citation type="submission" date="2016-10" db="EMBL/GenBank/DDBJ databases">
        <authorList>
            <person name="de Groot N.N."/>
        </authorList>
    </citation>
    <scope>NUCLEOTIDE SEQUENCE [LARGE SCALE GENOMIC DNA]</scope>
    <source>
        <strain evidence="2 3">DSM 5522</strain>
    </source>
</reference>
<protein>
    <submittedName>
        <fullName evidence="2">ATP-dependent DNA helicase RecG</fullName>
    </submittedName>
</protein>
<dbReference type="STRING" id="1120918.SAMN05216249_11849"/>
<dbReference type="OrthoDB" id="9807907at2"/>